<evidence type="ECO:0000313" key="6">
    <source>
        <dbReference type="EMBL" id="THG12031.1"/>
    </source>
</evidence>
<dbReference type="SUPFAM" id="SSF51197">
    <property type="entry name" value="Clavaminate synthase-like"/>
    <property type="match status" value="1"/>
</dbReference>
<dbReference type="PANTHER" id="PTHR47991">
    <property type="entry name" value="OXOGLUTARATE/IRON-DEPENDENT DIOXYGENASE"/>
    <property type="match status" value="1"/>
</dbReference>
<dbReference type="AlphaFoldDB" id="A0A4S4E7J4"/>
<dbReference type="PROSITE" id="PS51471">
    <property type="entry name" value="FE2OG_OXY"/>
    <property type="match status" value="1"/>
</dbReference>
<dbReference type="InterPro" id="IPR005123">
    <property type="entry name" value="Oxoglu/Fe-dep_dioxygenase_dom"/>
</dbReference>
<dbReference type="InterPro" id="IPR044861">
    <property type="entry name" value="IPNS-like_FE2OG_OXY"/>
</dbReference>
<dbReference type="EMBL" id="SDRB02006771">
    <property type="protein sequence ID" value="THG12031.1"/>
    <property type="molecule type" value="Genomic_DNA"/>
</dbReference>
<dbReference type="GO" id="GO:0046872">
    <property type="term" value="F:metal ion binding"/>
    <property type="evidence" value="ECO:0007669"/>
    <property type="project" value="UniProtKB-KW"/>
</dbReference>
<dbReference type="Proteomes" id="UP000306102">
    <property type="component" value="Unassembled WGS sequence"/>
</dbReference>
<dbReference type="InterPro" id="IPR027443">
    <property type="entry name" value="IPNS-like_sf"/>
</dbReference>
<dbReference type="InterPro" id="IPR026992">
    <property type="entry name" value="DIOX_N"/>
</dbReference>
<comment type="caution">
    <text evidence="6">The sequence shown here is derived from an EMBL/GenBank/DDBJ whole genome shotgun (WGS) entry which is preliminary data.</text>
</comment>
<keyword evidence="7" id="KW-1185">Reference proteome</keyword>
<organism evidence="6 7">
    <name type="scientific">Camellia sinensis var. sinensis</name>
    <name type="common">China tea</name>
    <dbReference type="NCBI Taxonomy" id="542762"/>
    <lineage>
        <taxon>Eukaryota</taxon>
        <taxon>Viridiplantae</taxon>
        <taxon>Streptophyta</taxon>
        <taxon>Embryophyta</taxon>
        <taxon>Tracheophyta</taxon>
        <taxon>Spermatophyta</taxon>
        <taxon>Magnoliopsida</taxon>
        <taxon>eudicotyledons</taxon>
        <taxon>Gunneridae</taxon>
        <taxon>Pentapetalae</taxon>
        <taxon>asterids</taxon>
        <taxon>Ericales</taxon>
        <taxon>Theaceae</taxon>
        <taxon>Camellia</taxon>
    </lineage>
</organism>
<dbReference type="SMR" id="A0A4S4E7J4"/>
<dbReference type="GO" id="GO:0016705">
    <property type="term" value="F:oxidoreductase activity, acting on paired donors, with incorporation or reduction of molecular oxygen"/>
    <property type="evidence" value="ECO:0007669"/>
    <property type="project" value="UniProtKB-ARBA"/>
</dbReference>
<gene>
    <name evidence="6" type="ORF">TEA_017404</name>
</gene>
<protein>
    <recommendedName>
        <fullName evidence="5">Fe2OG dioxygenase domain-containing protein</fullName>
    </recommendedName>
</protein>
<sequence>MEKHSSSWFNVESVPEGYVFPPETRPGKLIAPLCKAIPVIDLGKSLGEDQYDIIQQILEASENFGIFQVINHGVSENSILDMMRNFKEFFGMTVEDKESMVNKSGLIYTSSTGYAKDGVHLWRENLKQPCHPLEKCIQLSPKKPTIYREVVSKYLVEVKELSLRILELISRGLGLEPGFFKESSQLQLMLANYYPPCPDPSLTLGILRHCDPSIITILLQDVPGLQVVKDGQWVGVDALPSAFVVNIGNQLEIISNGKLKSPEHRAVANSTVTRTTISTFINPPSDCVVEPAKALVNGLNAPQYSTFLYKDFVNSYGAFGSDTEAILKQICEP</sequence>
<keyword evidence="4" id="KW-0560">Oxidoreductase</keyword>
<evidence type="ECO:0000256" key="4">
    <source>
        <dbReference type="RuleBase" id="RU003682"/>
    </source>
</evidence>
<feature type="domain" description="Fe2OG dioxygenase" evidence="5">
    <location>
        <begin position="185"/>
        <end position="283"/>
    </location>
</feature>
<dbReference type="InterPro" id="IPR050295">
    <property type="entry name" value="Plant_2OG-oxidoreductases"/>
</dbReference>
<evidence type="ECO:0000259" key="5">
    <source>
        <dbReference type="PROSITE" id="PS51471"/>
    </source>
</evidence>
<proteinExistence type="inferred from homology"/>
<evidence type="ECO:0000313" key="7">
    <source>
        <dbReference type="Proteomes" id="UP000306102"/>
    </source>
</evidence>
<comment type="similarity">
    <text evidence="1 4">Belongs to the iron/ascorbate-dependent oxidoreductase family.</text>
</comment>
<accession>A0A4S4E7J4</accession>
<evidence type="ECO:0000256" key="2">
    <source>
        <dbReference type="ARBA" id="ARBA00022723"/>
    </source>
</evidence>
<evidence type="ECO:0000256" key="1">
    <source>
        <dbReference type="ARBA" id="ARBA00008056"/>
    </source>
</evidence>
<dbReference type="STRING" id="542762.A0A4S4E7J4"/>
<evidence type="ECO:0000256" key="3">
    <source>
        <dbReference type="ARBA" id="ARBA00023004"/>
    </source>
</evidence>
<keyword evidence="2 4" id="KW-0479">Metal-binding</keyword>
<keyword evidence="3 4" id="KW-0408">Iron</keyword>
<name>A0A4S4E7J4_CAMSN</name>
<reference evidence="6 7" key="1">
    <citation type="journal article" date="2018" name="Proc. Natl. Acad. Sci. U.S.A.">
        <title>Draft genome sequence of Camellia sinensis var. sinensis provides insights into the evolution of the tea genome and tea quality.</title>
        <authorList>
            <person name="Wei C."/>
            <person name="Yang H."/>
            <person name="Wang S."/>
            <person name="Zhao J."/>
            <person name="Liu C."/>
            <person name="Gao L."/>
            <person name="Xia E."/>
            <person name="Lu Y."/>
            <person name="Tai Y."/>
            <person name="She G."/>
            <person name="Sun J."/>
            <person name="Cao H."/>
            <person name="Tong W."/>
            <person name="Gao Q."/>
            <person name="Li Y."/>
            <person name="Deng W."/>
            <person name="Jiang X."/>
            <person name="Wang W."/>
            <person name="Chen Q."/>
            <person name="Zhang S."/>
            <person name="Li H."/>
            <person name="Wu J."/>
            <person name="Wang P."/>
            <person name="Li P."/>
            <person name="Shi C."/>
            <person name="Zheng F."/>
            <person name="Jian J."/>
            <person name="Huang B."/>
            <person name="Shan D."/>
            <person name="Shi M."/>
            <person name="Fang C."/>
            <person name="Yue Y."/>
            <person name="Li F."/>
            <person name="Li D."/>
            <person name="Wei S."/>
            <person name="Han B."/>
            <person name="Jiang C."/>
            <person name="Yin Y."/>
            <person name="Xia T."/>
            <person name="Zhang Z."/>
            <person name="Bennetzen J.L."/>
            <person name="Zhao S."/>
            <person name="Wan X."/>
        </authorList>
    </citation>
    <scope>NUCLEOTIDE SEQUENCE [LARGE SCALE GENOMIC DNA]</scope>
    <source>
        <strain evidence="7">cv. Shuchazao</strain>
        <tissue evidence="6">Leaf</tissue>
    </source>
</reference>
<dbReference type="Pfam" id="PF14226">
    <property type="entry name" value="DIOX_N"/>
    <property type="match status" value="1"/>
</dbReference>
<dbReference type="Gene3D" id="2.60.120.330">
    <property type="entry name" value="B-lactam Antibiotic, Isopenicillin N Synthase, Chain"/>
    <property type="match status" value="1"/>
</dbReference>
<dbReference type="Pfam" id="PF03171">
    <property type="entry name" value="2OG-FeII_Oxy"/>
    <property type="match status" value="1"/>
</dbReference>